<evidence type="ECO:0000313" key="2">
    <source>
        <dbReference type="Proteomes" id="UP000252985"/>
    </source>
</evidence>
<gene>
    <name evidence="1" type="ORF">DU484_07445</name>
</gene>
<reference evidence="1 2" key="1">
    <citation type="submission" date="2018-07" db="EMBL/GenBank/DDBJ databases">
        <title>Genome sequences of Haloplanus sp. CBA1112.</title>
        <authorList>
            <person name="Kim Y.B."/>
            <person name="Roh S.W."/>
        </authorList>
    </citation>
    <scope>NUCLEOTIDE SEQUENCE [LARGE SCALE GENOMIC DNA]</scope>
    <source>
        <strain evidence="1 2">CBA1112</strain>
    </source>
</reference>
<organism evidence="1 2">
    <name type="scientific">Haloplanus rubicundus</name>
    <dbReference type="NCBI Taxonomy" id="1547898"/>
    <lineage>
        <taxon>Archaea</taxon>
        <taxon>Methanobacteriati</taxon>
        <taxon>Methanobacteriota</taxon>
        <taxon>Stenosarchaea group</taxon>
        <taxon>Halobacteria</taxon>
        <taxon>Halobacteriales</taxon>
        <taxon>Haloferacaceae</taxon>
        <taxon>Haloplanus</taxon>
    </lineage>
</organism>
<dbReference type="EMBL" id="CP031148">
    <property type="protein sequence ID" value="AXG09708.1"/>
    <property type="molecule type" value="Genomic_DNA"/>
</dbReference>
<name>A0A345EBY6_9EURY</name>
<dbReference type="AlphaFoldDB" id="A0A345EBY6"/>
<evidence type="ECO:0000313" key="1">
    <source>
        <dbReference type="EMBL" id="AXG09708.1"/>
    </source>
</evidence>
<sequence>MGIEIHIAAHLPKCARFTSIERALIGCESLQTLLVGSSALPDSRRKLCVAELIHTSIAGMTSSLPEDTNPKVDVTAGDLSDLLKKPIRNRRQLV</sequence>
<dbReference type="KEGG" id="haq:DU484_07445"/>
<protein>
    <submittedName>
        <fullName evidence="1">Uncharacterized protein</fullName>
    </submittedName>
</protein>
<proteinExistence type="predicted"/>
<accession>A0A345EBY6</accession>
<dbReference type="Proteomes" id="UP000252985">
    <property type="component" value="Chromosome"/>
</dbReference>